<dbReference type="Proteomes" id="UP000789396">
    <property type="component" value="Unassembled WGS sequence"/>
</dbReference>
<name>A0A9N9DZQ5_9GLOM</name>
<organism evidence="1 2">
    <name type="scientific">Racocetra fulgida</name>
    <dbReference type="NCBI Taxonomy" id="60492"/>
    <lineage>
        <taxon>Eukaryota</taxon>
        <taxon>Fungi</taxon>
        <taxon>Fungi incertae sedis</taxon>
        <taxon>Mucoromycota</taxon>
        <taxon>Glomeromycotina</taxon>
        <taxon>Glomeromycetes</taxon>
        <taxon>Diversisporales</taxon>
        <taxon>Gigasporaceae</taxon>
        <taxon>Racocetra</taxon>
    </lineage>
</organism>
<accession>A0A9N9DZQ5</accession>
<evidence type="ECO:0000313" key="1">
    <source>
        <dbReference type="EMBL" id="CAG8657151.1"/>
    </source>
</evidence>
<dbReference type="AlphaFoldDB" id="A0A9N9DZQ5"/>
<protein>
    <submittedName>
        <fullName evidence="1">16662_t:CDS:1</fullName>
    </submittedName>
</protein>
<comment type="caution">
    <text evidence="1">The sequence shown here is derived from an EMBL/GenBank/DDBJ whole genome shotgun (WGS) entry which is preliminary data.</text>
</comment>
<feature type="non-terminal residue" evidence="1">
    <location>
        <position position="51"/>
    </location>
</feature>
<proteinExistence type="predicted"/>
<gene>
    <name evidence="1" type="ORF">RFULGI_LOCUS8701</name>
</gene>
<dbReference type="EMBL" id="CAJVPZ010014369">
    <property type="protein sequence ID" value="CAG8657151.1"/>
    <property type="molecule type" value="Genomic_DNA"/>
</dbReference>
<sequence length="51" mass="5904">IDWRRFNVRPCPSLTIVINDAFLGTYYGDRSTASQVESVVFSFDYNRAELL</sequence>
<keyword evidence="2" id="KW-1185">Reference proteome</keyword>
<evidence type="ECO:0000313" key="2">
    <source>
        <dbReference type="Proteomes" id="UP000789396"/>
    </source>
</evidence>
<reference evidence="1" key="1">
    <citation type="submission" date="2021-06" db="EMBL/GenBank/DDBJ databases">
        <authorList>
            <person name="Kallberg Y."/>
            <person name="Tangrot J."/>
            <person name="Rosling A."/>
        </authorList>
    </citation>
    <scope>NUCLEOTIDE SEQUENCE</scope>
    <source>
        <strain evidence="1">IN212</strain>
    </source>
</reference>